<accession>A0A2S2DTH9</accession>
<dbReference type="KEGG" id="psez:HME7025_00814"/>
<evidence type="ECO:0000313" key="3">
    <source>
        <dbReference type="Proteomes" id="UP000245468"/>
    </source>
</evidence>
<evidence type="ECO:0000313" key="2">
    <source>
        <dbReference type="EMBL" id="AWL08685.1"/>
    </source>
</evidence>
<dbReference type="AlphaFoldDB" id="A0A2S2DTH9"/>
<keyword evidence="3" id="KW-1185">Reference proteome</keyword>
<gene>
    <name evidence="2" type="ORF">HME7025_00814</name>
</gene>
<sequence length="350" mass="39609">MEKTFIPKDLWLRFGCFLSGHNYQILSECSEASKRDQKKITSALVIITLIWSIIGYIFSNKYLNFGPWLSLLGSAFMAVLIVQIERQIILSAKLNSWAKFFRVLLGIIVAVIGASIIDQYLFANDIQKIAQASVEAKALKESNIARNAYQTAIAQLDSTIMVEKFNYQKIQTQVLKLPATLAGGGGGRKYDSAGNLISEQQSSRIPNPEISNLRAFQASIASKISVLENEKIQKGQQYAAEVKNKAKEILNRKPGFLDELNALINYLLEFDPYPTALIFYLIWFFFFLLIESLVLIIKSNHHENDYEKVVDYQQNIRIRRLMALEDKRNAALGSESMISSSSNLIDHLPR</sequence>
<feature type="transmembrane region" description="Helical" evidence="1">
    <location>
        <begin position="277"/>
        <end position="297"/>
    </location>
</feature>
<evidence type="ECO:0000256" key="1">
    <source>
        <dbReference type="SAM" id="Phobius"/>
    </source>
</evidence>
<dbReference type="RefSeq" id="WP_109322421.1">
    <property type="nucleotide sequence ID" value="NZ_CP029346.1"/>
</dbReference>
<dbReference type="OrthoDB" id="1421255at2"/>
<organism evidence="2 3">
    <name type="scientific">Aquirufa nivalisilvae</name>
    <dbReference type="NCBI Taxonomy" id="2516557"/>
    <lineage>
        <taxon>Bacteria</taxon>
        <taxon>Pseudomonadati</taxon>
        <taxon>Bacteroidota</taxon>
        <taxon>Cytophagia</taxon>
        <taxon>Cytophagales</taxon>
        <taxon>Flectobacillaceae</taxon>
        <taxon>Aquirufa</taxon>
    </lineage>
</organism>
<feature type="transmembrane region" description="Helical" evidence="1">
    <location>
        <begin position="103"/>
        <end position="122"/>
    </location>
</feature>
<keyword evidence="1" id="KW-0472">Membrane</keyword>
<keyword evidence="1" id="KW-1133">Transmembrane helix</keyword>
<dbReference type="InterPro" id="IPR025519">
    <property type="entry name" value="DUF4407"/>
</dbReference>
<dbReference type="Pfam" id="PF14362">
    <property type="entry name" value="DUF4407"/>
    <property type="match status" value="1"/>
</dbReference>
<dbReference type="EMBL" id="CP029346">
    <property type="protein sequence ID" value="AWL08685.1"/>
    <property type="molecule type" value="Genomic_DNA"/>
</dbReference>
<keyword evidence="1" id="KW-0812">Transmembrane</keyword>
<dbReference type="Proteomes" id="UP000245468">
    <property type="component" value="Chromosome"/>
</dbReference>
<protein>
    <recommendedName>
        <fullName evidence="4">DUF4407 domain-containing protein</fullName>
    </recommendedName>
</protein>
<feature type="transmembrane region" description="Helical" evidence="1">
    <location>
        <begin position="65"/>
        <end position="82"/>
    </location>
</feature>
<reference evidence="3" key="1">
    <citation type="submission" date="2018-05" db="EMBL/GenBank/DDBJ databases">
        <title>Pseudarcicella sp. HME7025 Genome sequencing and assembly.</title>
        <authorList>
            <person name="Kim H."/>
            <person name="Kang H."/>
            <person name="Joh K."/>
        </authorList>
    </citation>
    <scope>NUCLEOTIDE SEQUENCE [LARGE SCALE GENOMIC DNA]</scope>
    <source>
        <strain evidence="3">HME7025</strain>
    </source>
</reference>
<evidence type="ECO:0008006" key="4">
    <source>
        <dbReference type="Google" id="ProtNLM"/>
    </source>
</evidence>
<proteinExistence type="predicted"/>
<name>A0A2S2DTH9_9BACT</name>
<feature type="transmembrane region" description="Helical" evidence="1">
    <location>
        <begin position="40"/>
        <end position="59"/>
    </location>
</feature>